<evidence type="ECO:0000313" key="2">
    <source>
        <dbReference type="Proteomes" id="UP001151760"/>
    </source>
</evidence>
<protein>
    <submittedName>
        <fullName evidence="1">Uncharacterized protein</fullName>
    </submittedName>
</protein>
<sequence length="117" mass="13255">MEDLECEIVMVKIPRCMSWLDFTDAYYEPISSLGMMNNEVGNTCPQSTPQVLPSFEEYTPLVTYPKEVEETLGTPVEVEPLDQTQLKDVGLNSCNHDIPLSYRKVPTFDEPNLIAHS</sequence>
<organism evidence="1 2">
    <name type="scientific">Tanacetum coccineum</name>
    <dbReference type="NCBI Taxonomy" id="301880"/>
    <lineage>
        <taxon>Eukaryota</taxon>
        <taxon>Viridiplantae</taxon>
        <taxon>Streptophyta</taxon>
        <taxon>Embryophyta</taxon>
        <taxon>Tracheophyta</taxon>
        <taxon>Spermatophyta</taxon>
        <taxon>Magnoliopsida</taxon>
        <taxon>eudicotyledons</taxon>
        <taxon>Gunneridae</taxon>
        <taxon>Pentapetalae</taxon>
        <taxon>asterids</taxon>
        <taxon>campanulids</taxon>
        <taxon>Asterales</taxon>
        <taxon>Asteraceae</taxon>
        <taxon>Asteroideae</taxon>
        <taxon>Anthemideae</taxon>
        <taxon>Anthemidinae</taxon>
        <taxon>Tanacetum</taxon>
    </lineage>
</organism>
<dbReference type="Proteomes" id="UP001151760">
    <property type="component" value="Unassembled WGS sequence"/>
</dbReference>
<keyword evidence="2" id="KW-1185">Reference proteome</keyword>
<gene>
    <name evidence="1" type="ORF">Tco_0822335</name>
</gene>
<comment type="caution">
    <text evidence="1">The sequence shown here is derived from an EMBL/GenBank/DDBJ whole genome shotgun (WGS) entry which is preliminary data.</text>
</comment>
<name>A0ABQ5AFU5_9ASTR</name>
<accession>A0ABQ5AFU5</accession>
<proteinExistence type="predicted"/>
<dbReference type="EMBL" id="BQNB010012250">
    <property type="protein sequence ID" value="GJT01166.1"/>
    <property type="molecule type" value="Genomic_DNA"/>
</dbReference>
<evidence type="ECO:0000313" key="1">
    <source>
        <dbReference type="EMBL" id="GJT01166.1"/>
    </source>
</evidence>
<reference evidence="1" key="1">
    <citation type="journal article" date="2022" name="Int. J. Mol. Sci.">
        <title>Draft Genome of Tanacetum Coccineum: Genomic Comparison of Closely Related Tanacetum-Family Plants.</title>
        <authorList>
            <person name="Yamashiro T."/>
            <person name="Shiraishi A."/>
            <person name="Nakayama K."/>
            <person name="Satake H."/>
        </authorList>
    </citation>
    <scope>NUCLEOTIDE SEQUENCE</scope>
</reference>
<reference evidence="1" key="2">
    <citation type="submission" date="2022-01" db="EMBL/GenBank/DDBJ databases">
        <authorList>
            <person name="Yamashiro T."/>
            <person name="Shiraishi A."/>
            <person name="Satake H."/>
            <person name="Nakayama K."/>
        </authorList>
    </citation>
    <scope>NUCLEOTIDE SEQUENCE</scope>
</reference>